<organism evidence="5 6">
    <name type="scientific">Actinoplanes derwentensis</name>
    <dbReference type="NCBI Taxonomy" id="113562"/>
    <lineage>
        <taxon>Bacteria</taxon>
        <taxon>Bacillati</taxon>
        <taxon>Actinomycetota</taxon>
        <taxon>Actinomycetes</taxon>
        <taxon>Micromonosporales</taxon>
        <taxon>Micromonosporaceae</taxon>
        <taxon>Actinoplanes</taxon>
    </lineage>
</organism>
<feature type="domain" description="ARB-07466-like C-terminal" evidence="4">
    <location>
        <begin position="235"/>
        <end position="344"/>
    </location>
</feature>
<proteinExistence type="predicted"/>
<dbReference type="RefSeq" id="WP_092549285.1">
    <property type="nucleotide sequence ID" value="NZ_BOMJ01000061.1"/>
</dbReference>
<sequence>MTARPRRWLILALAPLVTAAMLLAPASPASAAPGDETENPAPASETKSDGLMSTLMESTNRRFVSAKAAVAASTKNQKKLNVDIKAAEARRDVLIPEVNSIARQQYLTGNLSTLTFLLDSSSSDDFLSKAVSLEEINTLHDRKLNELNEVIDEVTTKKAALDAELKNEQQQLSVLKKQKESAEKQLDLVGASTGINQTVNQGLVDSKSAEAKAAPRNSSGGFSAEGCTEDDPTTGGCITKRTLNMYKETKKAGFNLFVGCHRTGGPFEHPKGRACDWSLQKSGFSSASLSDTKKMKYGNNLTAFLVRNADELGIYYVIWYKQIWFPASGWKSYHGVSDHTDHVHVSML</sequence>
<accession>A0A1H2CNJ3</accession>
<evidence type="ECO:0000256" key="3">
    <source>
        <dbReference type="SAM" id="SignalP"/>
    </source>
</evidence>
<feature type="signal peptide" evidence="3">
    <location>
        <begin position="1"/>
        <end position="31"/>
    </location>
</feature>
<evidence type="ECO:0000313" key="5">
    <source>
        <dbReference type="EMBL" id="SDT72090.1"/>
    </source>
</evidence>
<keyword evidence="6" id="KW-1185">Reference proteome</keyword>
<name>A0A1H2CNJ3_9ACTN</name>
<evidence type="ECO:0000256" key="1">
    <source>
        <dbReference type="SAM" id="Coils"/>
    </source>
</evidence>
<dbReference type="Proteomes" id="UP000198688">
    <property type="component" value="Chromosome I"/>
</dbReference>
<feature type="chain" id="PRO_5009271231" description="ARB-07466-like C-terminal domain-containing protein" evidence="3">
    <location>
        <begin position="32"/>
        <end position="348"/>
    </location>
</feature>
<evidence type="ECO:0000259" key="4">
    <source>
        <dbReference type="Pfam" id="PF26571"/>
    </source>
</evidence>
<keyword evidence="3" id="KW-0732">Signal</keyword>
<feature type="region of interest" description="Disordered" evidence="2">
    <location>
        <begin position="28"/>
        <end position="49"/>
    </location>
</feature>
<gene>
    <name evidence="5" type="ORF">SAMN04489716_6327</name>
</gene>
<keyword evidence="1" id="KW-0175">Coiled coil</keyword>
<evidence type="ECO:0000256" key="2">
    <source>
        <dbReference type="SAM" id="MobiDB-lite"/>
    </source>
</evidence>
<dbReference type="AlphaFoldDB" id="A0A1H2CNJ3"/>
<dbReference type="OrthoDB" id="2989771at2"/>
<feature type="region of interest" description="Disordered" evidence="2">
    <location>
        <begin position="205"/>
        <end position="233"/>
    </location>
</feature>
<reference evidence="5 6" key="1">
    <citation type="submission" date="2016-10" db="EMBL/GenBank/DDBJ databases">
        <authorList>
            <person name="de Groot N.N."/>
        </authorList>
    </citation>
    <scope>NUCLEOTIDE SEQUENCE [LARGE SCALE GENOMIC DNA]</scope>
    <source>
        <strain evidence="5 6">DSM 43941</strain>
    </source>
</reference>
<dbReference type="InterPro" id="IPR058593">
    <property type="entry name" value="ARB_07466-like_C"/>
</dbReference>
<feature type="coiled-coil region" evidence="1">
    <location>
        <begin position="133"/>
        <end position="185"/>
    </location>
</feature>
<dbReference type="EMBL" id="LT629758">
    <property type="protein sequence ID" value="SDT72090.1"/>
    <property type="molecule type" value="Genomic_DNA"/>
</dbReference>
<protein>
    <recommendedName>
        <fullName evidence="4">ARB-07466-like C-terminal domain-containing protein</fullName>
    </recommendedName>
</protein>
<dbReference type="Pfam" id="PF26571">
    <property type="entry name" value="VldE"/>
    <property type="match status" value="1"/>
</dbReference>
<evidence type="ECO:0000313" key="6">
    <source>
        <dbReference type="Proteomes" id="UP000198688"/>
    </source>
</evidence>
<dbReference type="Gene3D" id="6.10.250.3150">
    <property type="match status" value="1"/>
</dbReference>
<dbReference type="STRING" id="113562.SAMN04489716_6327"/>